<dbReference type="Proteomes" id="UP001147653">
    <property type="component" value="Unassembled WGS sequence"/>
</dbReference>
<dbReference type="InterPro" id="IPR002933">
    <property type="entry name" value="Peptidase_M20"/>
</dbReference>
<keyword evidence="2" id="KW-0479">Metal-binding</keyword>
<comment type="caution">
    <text evidence="5">The sequence shown here is derived from an EMBL/GenBank/DDBJ whole genome shotgun (WGS) entry which is preliminary data.</text>
</comment>
<feature type="domain" description="Peptidase M20 dimerisation" evidence="4">
    <location>
        <begin position="183"/>
        <end position="330"/>
    </location>
</feature>
<evidence type="ECO:0000313" key="6">
    <source>
        <dbReference type="Proteomes" id="UP001147653"/>
    </source>
</evidence>
<evidence type="ECO:0000256" key="3">
    <source>
        <dbReference type="ARBA" id="ARBA00022801"/>
    </source>
</evidence>
<dbReference type="Pfam" id="PF07687">
    <property type="entry name" value="M20_dimer"/>
    <property type="match status" value="1"/>
</dbReference>
<accession>A0A9X3NBS5</accession>
<reference evidence="5" key="1">
    <citation type="submission" date="2022-10" db="EMBL/GenBank/DDBJ databases">
        <title>The WGS of Solirubrobacter phytolaccae KCTC 29190.</title>
        <authorList>
            <person name="Jiang Z."/>
        </authorList>
    </citation>
    <scope>NUCLEOTIDE SEQUENCE</scope>
    <source>
        <strain evidence="5">KCTC 29190</strain>
    </source>
</reference>
<dbReference type="GO" id="GO:0046872">
    <property type="term" value="F:metal ion binding"/>
    <property type="evidence" value="ECO:0007669"/>
    <property type="project" value="UniProtKB-KW"/>
</dbReference>
<dbReference type="RefSeq" id="WP_270027561.1">
    <property type="nucleotide sequence ID" value="NZ_JAPDDP010000048.1"/>
</dbReference>
<dbReference type="PANTHER" id="PTHR43270">
    <property type="entry name" value="BETA-ALA-HIS DIPEPTIDASE"/>
    <property type="match status" value="1"/>
</dbReference>
<dbReference type="Gene3D" id="3.30.70.360">
    <property type="match status" value="1"/>
</dbReference>
<evidence type="ECO:0000259" key="4">
    <source>
        <dbReference type="Pfam" id="PF07687"/>
    </source>
</evidence>
<keyword evidence="6" id="KW-1185">Reference proteome</keyword>
<dbReference type="InterPro" id="IPR001261">
    <property type="entry name" value="ArgE/DapE_CS"/>
</dbReference>
<dbReference type="Gene3D" id="3.40.630.10">
    <property type="entry name" value="Zn peptidases"/>
    <property type="match status" value="1"/>
</dbReference>
<dbReference type="InterPro" id="IPR051458">
    <property type="entry name" value="Cyt/Met_Dipeptidase"/>
</dbReference>
<dbReference type="GO" id="GO:0006508">
    <property type="term" value="P:proteolysis"/>
    <property type="evidence" value="ECO:0007669"/>
    <property type="project" value="UniProtKB-KW"/>
</dbReference>
<gene>
    <name evidence="5" type="ORF">OJ997_22835</name>
</gene>
<dbReference type="PANTHER" id="PTHR43270:SF12">
    <property type="entry name" value="SUCCINYL-DIAMINOPIMELATE DESUCCINYLASE"/>
    <property type="match status" value="1"/>
</dbReference>
<organism evidence="5 6">
    <name type="scientific">Solirubrobacter phytolaccae</name>
    <dbReference type="NCBI Taxonomy" id="1404360"/>
    <lineage>
        <taxon>Bacteria</taxon>
        <taxon>Bacillati</taxon>
        <taxon>Actinomycetota</taxon>
        <taxon>Thermoleophilia</taxon>
        <taxon>Solirubrobacterales</taxon>
        <taxon>Solirubrobacteraceae</taxon>
        <taxon>Solirubrobacter</taxon>
    </lineage>
</organism>
<evidence type="ECO:0000256" key="2">
    <source>
        <dbReference type="ARBA" id="ARBA00022723"/>
    </source>
</evidence>
<dbReference type="EMBL" id="JAPDDP010000048">
    <property type="protein sequence ID" value="MDA0183164.1"/>
    <property type="molecule type" value="Genomic_DNA"/>
</dbReference>
<dbReference type="InterPro" id="IPR011650">
    <property type="entry name" value="Peptidase_M20_dimer"/>
</dbReference>
<sequence length="441" mass="45407">MLSGLKRDLAALVAIPSISAPDFPEPRQPLLDAYDLVATLFRNVGVTVDVLELPGTAPVLIGEIAAPPGAPTVLLYSHYDVVPPGDETLWSTPPFEAVERDGAIYGRGSADSKANIVAHVGALRAWDGKPPVGIRLVIEGQEEVGGGALTTYPPTAPEAFSADAMIIGDMGSVRPGVPTLTVALRGMAMVTVEVSTLAGAKHSGQFGGAAPDALLTLLRALTSLHDENGDVAVDGLRREEWAGESYSDDEFRELAEVREGVPLIGSGGLGSRVWSGPAITVTGIDVPSVDNALNAVSPGARAVINLRVHPEQDAAEAQAALVAHLERQAPFGISLTVSAGATGNGFAAATSGPGYAAARAAMVKAWGKEPVTAAGGGSIPLVNALSAASPEAEILLVGATDGYANIHAPDERVLIEELERAVAFEAAFFGEFAERWSAQRG</sequence>
<keyword evidence="1" id="KW-0645">Protease</keyword>
<dbReference type="GO" id="GO:0008233">
    <property type="term" value="F:peptidase activity"/>
    <property type="evidence" value="ECO:0007669"/>
    <property type="project" value="UniProtKB-KW"/>
</dbReference>
<dbReference type="NCBIfam" id="NF005914">
    <property type="entry name" value="PRK07907.1"/>
    <property type="match status" value="1"/>
</dbReference>
<protein>
    <submittedName>
        <fullName evidence="5">M20/M25/M40 family metallo-hydrolase</fullName>
    </submittedName>
</protein>
<keyword evidence="3" id="KW-0378">Hydrolase</keyword>
<dbReference type="Pfam" id="PF01546">
    <property type="entry name" value="Peptidase_M20"/>
    <property type="match status" value="1"/>
</dbReference>
<dbReference type="SUPFAM" id="SSF53187">
    <property type="entry name" value="Zn-dependent exopeptidases"/>
    <property type="match status" value="1"/>
</dbReference>
<proteinExistence type="predicted"/>
<dbReference type="AlphaFoldDB" id="A0A9X3NBS5"/>
<evidence type="ECO:0000313" key="5">
    <source>
        <dbReference type="EMBL" id="MDA0183164.1"/>
    </source>
</evidence>
<dbReference type="PROSITE" id="PS00758">
    <property type="entry name" value="ARGE_DAPE_CPG2_1"/>
    <property type="match status" value="1"/>
</dbReference>
<evidence type="ECO:0000256" key="1">
    <source>
        <dbReference type="ARBA" id="ARBA00022670"/>
    </source>
</evidence>
<name>A0A9X3NBS5_9ACTN</name>